<dbReference type="PANTHER" id="PTHR14593:SF5">
    <property type="entry name" value="WD REPEAT-CONTAINING PROTEIN 11"/>
    <property type="match status" value="1"/>
</dbReference>
<evidence type="ECO:0000259" key="3">
    <source>
        <dbReference type="Pfam" id="PF23752"/>
    </source>
</evidence>
<dbReference type="InterPro" id="IPR057853">
    <property type="entry name" value="Beta-prop_WDR11_2nd"/>
</dbReference>
<evidence type="ECO:0000313" key="6">
    <source>
        <dbReference type="Proteomes" id="UP001237642"/>
    </source>
</evidence>
<feature type="domain" description="WDR11 second beta-propeller" evidence="3">
    <location>
        <begin position="492"/>
        <end position="890"/>
    </location>
</feature>
<evidence type="ECO:0000259" key="4">
    <source>
        <dbReference type="Pfam" id="PF23753"/>
    </source>
</evidence>
<feature type="region of interest" description="Disordered" evidence="1">
    <location>
        <begin position="1272"/>
        <end position="1292"/>
    </location>
</feature>
<comment type="caution">
    <text evidence="5">The sequence shown here is derived from an EMBL/GenBank/DDBJ whole genome shotgun (WGS) entry which is preliminary data.</text>
</comment>
<dbReference type="InterPro" id="IPR039694">
    <property type="entry name" value="WDR11"/>
</dbReference>
<name>A0AAD8N6K6_9APIA</name>
<dbReference type="Pfam" id="PF23753">
    <property type="entry name" value="TPR_WDR11"/>
    <property type="match status" value="1"/>
</dbReference>
<dbReference type="Pfam" id="PF23752">
    <property type="entry name" value="Beta-prop_WDR11_2nd"/>
    <property type="match status" value="1"/>
</dbReference>
<protein>
    <submittedName>
        <fullName evidence="5">WD repeat-containing protein 11</fullName>
    </submittedName>
</protein>
<feature type="region of interest" description="Disordered" evidence="1">
    <location>
        <begin position="1"/>
        <end position="21"/>
    </location>
</feature>
<feature type="compositionally biased region" description="Low complexity" evidence="1">
    <location>
        <begin position="1"/>
        <end position="14"/>
    </location>
</feature>
<proteinExistence type="predicted"/>
<reference evidence="5" key="2">
    <citation type="submission" date="2023-05" db="EMBL/GenBank/DDBJ databases">
        <authorList>
            <person name="Schelkunov M.I."/>
        </authorList>
    </citation>
    <scope>NUCLEOTIDE SEQUENCE</scope>
    <source>
        <strain evidence="5">Hsosn_3</strain>
        <tissue evidence="5">Leaf</tissue>
    </source>
</reference>
<dbReference type="InterPro" id="IPR057852">
    <property type="entry name" value="Beta-prop_WDR11_1st"/>
</dbReference>
<evidence type="ECO:0000259" key="2">
    <source>
        <dbReference type="Pfam" id="PF23751"/>
    </source>
</evidence>
<keyword evidence="6" id="KW-1185">Reference proteome</keyword>
<dbReference type="GO" id="GO:0005737">
    <property type="term" value="C:cytoplasm"/>
    <property type="evidence" value="ECO:0007669"/>
    <property type="project" value="TreeGrafter"/>
</dbReference>
<dbReference type="InterPro" id="IPR015943">
    <property type="entry name" value="WD40/YVTN_repeat-like_dom_sf"/>
</dbReference>
<gene>
    <name evidence="5" type="ORF">POM88_008492</name>
</gene>
<dbReference type="Pfam" id="PF23751">
    <property type="entry name" value="Beta-prop_WDR11_1st"/>
    <property type="match status" value="1"/>
</dbReference>
<feature type="domain" description="WDR11 first beta-propeller" evidence="2">
    <location>
        <begin position="22"/>
        <end position="490"/>
    </location>
</feature>
<sequence length="1328" mass="146418">MSSSSTNQRSSSESWDFILPSPPSRHNGGAADLSPTGLFAYAASTSVSIVDSRSMQLISVIPIPPPPTSPVPSFITCVRWSPQPLRRDILAHDPSTSPSHLLLAAGDRHGGIALLDLRNKSPIYFLETPDYFNLNKPGIQDLCWIQARVDSWILASLSGPSMLSLYNTNTGRCFFRYDAAPEFFSNVRRDPFDSRHFCVIGLKGFLLSAKAHNDTSEEDIQLHEIRISTDSSEIHRLEKDVFANPGAALSPPFAVFPSYAAKVAFSPHWRHILFITFPKELLVFDLKYETSLFVTSLPRGIGKFIDVMPDPSTELLHCAHLDGKVSSWRRKEREQVHTMCMMEELMPLMGSSVPSPSLLAVTLSLTESVLQNFGKHCSNVLNTELVVDVNNHLDMNDKSLVICNTHLLSISDDGKIWDWLLTAEGSTETSKEKTNSNIISEDNNEVTSAPDPILDSIFKQPEDARRSISRLSTCITQDKILLKMNLVGQLHLLSSTISVLAVPTPSLTAIVARGGNYPAVAVPLVALGSHSGIIEVIDVSANSVAASFSVHNNAVRGLRWLGNSRLVSYSYTVANEKTGGYNNKLVVTSLKNGQNRPFRVLQKPERAPVRALRASSSGRYILILFRDAPVEVWAMTKTPILIRSLALPFTVIEWTLPTAPRTGQTAQSRQLAVVSEESAAVSQGGTSSPRASSTGVPEGSQDDSSESFSFALVNGALGVFEVHGRRIRDFRPKWPSSSFVSSDGLVTALCYRLPHVVTGDKAGNIRWWDVTTGQSSSFNTQREGIKRIKFSPVAPGDRSRGRIAVLFFDNSFAVFDLDSQDPLATSLLQPQFPEILVLELDWLPLRTDKNDPLVLCIAGVDGSFRLIEVIDKRGGHAPQPRFVKVRFRPMPLCSPVLLPTPQALALRMILQLGVKRSWFDASTNVDQGNRKLTRNKSSDDLRSYMIDLPPVGDSVVPELLLKVLEPYRKEGGILDEERVNIYDTVVDKGSVMRFAFAAVVFGEYSEALFWLLLPRALNHWKNKIVSKSPQKAPVSDPASEVNNASMLVKITANEKSAFEQKNVLMNFGQLKQMAFEHEELWDMANERITWHEKLEGEQAVQNQIHELVSLGNLEAAVTLMLSTPPESSFFPSNALRAVALSSAVSKSLFELAVNVVAANMVRTDRSFSGTHLLSAVGRYQEACSQLQDAGCWTDASTLAATHLKGSAYARVLQRWADHVWHVEHNIWRAMILYVAAGAFSEALVALREAQQPEAAAMFVVACHEIRKALVADSESNEEDSGPSVKEDVPPLLGLNTESEDVKAVGEYYGEYQRKVIHLCMDSQPLTDS</sequence>
<dbReference type="EMBL" id="JAUIZM010000002">
    <property type="protein sequence ID" value="KAK1398629.1"/>
    <property type="molecule type" value="Genomic_DNA"/>
</dbReference>
<feature type="compositionally biased region" description="Polar residues" evidence="1">
    <location>
        <begin position="680"/>
        <end position="695"/>
    </location>
</feature>
<dbReference type="InterPro" id="IPR011047">
    <property type="entry name" value="Quinoprotein_ADH-like_sf"/>
</dbReference>
<dbReference type="SUPFAM" id="SSF50978">
    <property type="entry name" value="WD40 repeat-like"/>
    <property type="match status" value="1"/>
</dbReference>
<evidence type="ECO:0000256" key="1">
    <source>
        <dbReference type="SAM" id="MobiDB-lite"/>
    </source>
</evidence>
<dbReference type="InterPro" id="IPR036322">
    <property type="entry name" value="WD40_repeat_dom_sf"/>
</dbReference>
<evidence type="ECO:0000313" key="5">
    <source>
        <dbReference type="EMBL" id="KAK1398629.1"/>
    </source>
</evidence>
<reference evidence="5" key="1">
    <citation type="submission" date="2023-02" db="EMBL/GenBank/DDBJ databases">
        <title>Genome of toxic invasive species Heracleum sosnowskyi carries increased number of genes despite the absence of recent whole-genome duplications.</title>
        <authorList>
            <person name="Schelkunov M."/>
            <person name="Shtratnikova V."/>
            <person name="Makarenko M."/>
            <person name="Klepikova A."/>
            <person name="Omelchenko D."/>
            <person name="Novikova G."/>
            <person name="Obukhova E."/>
            <person name="Bogdanov V."/>
            <person name="Penin A."/>
            <person name="Logacheva M."/>
        </authorList>
    </citation>
    <scope>NUCLEOTIDE SEQUENCE</scope>
    <source>
        <strain evidence="5">Hsosn_3</strain>
        <tissue evidence="5">Leaf</tissue>
    </source>
</reference>
<organism evidence="5 6">
    <name type="scientific">Heracleum sosnowskyi</name>
    <dbReference type="NCBI Taxonomy" id="360622"/>
    <lineage>
        <taxon>Eukaryota</taxon>
        <taxon>Viridiplantae</taxon>
        <taxon>Streptophyta</taxon>
        <taxon>Embryophyta</taxon>
        <taxon>Tracheophyta</taxon>
        <taxon>Spermatophyta</taxon>
        <taxon>Magnoliopsida</taxon>
        <taxon>eudicotyledons</taxon>
        <taxon>Gunneridae</taxon>
        <taxon>Pentapetalae</taxon>
        <taxon>asterids</taxon>
        <taxon>campanulids</taxon>
        <taxon>Apiales</taxon>
        <taxon>Apiaceae</taxon>
        <taxon>Apioideae</taxon>
        <taxon>apioid superclade</taxon>
        <taxon>Tordylieae</taxon>
        <taxon>Tordyliinae</taxon>
        <taxon>Heracleum</taxon>
    </lineage>
</organism>
<dbReference type="InterPro" id="IPR057854">
    <property type="entry name" value="TPR_WDR11"/>
</dbReference>
<dbReference type="PANTHER" id="PTHR14593">
    <property type="entry name" value="WD REPEAT-CONTAINING PROTEIN 11"/>
    <property type="match status" value="1"/>
</dbReference>
<dbReference type="SUPFAM" id="SSF50998">
    <property type="entry name" value="Quinoprotein alcohol dehydrogenase-like"/>
    <property type="match status" value="1"/>
</dbReference>
<accession>A0AAD8N6K6</accession>
<feature type="domain" description="WDR11 TPR" evidence="4">
    <location>
        <begin position="918"/>
        <end position="1319"/>
    </location>
</feature>
<feature type="region of interest" description="Disordered" evidence="1">
    <location>
        <begin position="678"/>
        <end position="706"/>
    </location>
</feature>
<dbReference type="Proteomes" id="UP001237642">
    <property type="component" value="Unassembled WGS sequence"/>
</dbReference>
<dbReference type="Gene3D" id="2.130.10.10">
    <property type="entry name" value="YVTN repeat-like/Quinoprotein amine dehydrogenase"/>
    <property type="match status" value="3"/>
</dbReference>